<dbReference type="EMBL" id="JAPNKA010000001">
    <property type="protein sequence ID" value="MCY1075255.1"/>
    <property type="molecule type" value="Genomic_DNA"/>
</dbReference>
<gene>
    <name evidence="2" type="ORF">OV287_12195</name>
</gene>
<dbReference type="RefSeq" id="WP_267534197.1">
    <property type="nucleotide sequence ID" value="NZ_JAPNKA010000001.1"/>
</dbReference>
<protein>
    <recommendedName>
        <fullName evidence="4">Lipoprotein MlpA</fullName>
    </recommendedName>
</protein>
<keyword evidence="3" id="KW-1185">Reference proteome</keyword>
<reference evidence="2 3" key="1">
    <citation type="submission" date="2022-11" db="EMBL/GenBank/DDBJ databases">
        <title>Minimal conservation of predation-associated metabolite biosynthetic gene clusters underscores biosynthetic potential of Myxococcota including descriptions for ten novel species: Archangium lansinium sp. nov., Myxococcus landrumus sp. nov., Nannocystis bai.</title>
        <authorList>
            <person name="Ahearne A."/>
            <person name="Stevens C."/>
            <person name="Phillips K."/>
        </authorList>
    </citation>
    <scope>NUCLEOTIDE SEQUENCE [LARGE SCALE GENOMIC DNA]</scope>
    <source>
        <strain evidence="2 3">MIWBW</strain>
    </source>
</reference>
<evidence type="ECO:0000313" key="2">
    <source>
        <dbReference type="EMBL" id="MCY1075255.1"/>
    </source>
</evidence>
<organism evidence="2 3">
    <name type="scientific">Archangium lansingense</name>
    <dbReference type="NCBI Taxonomy" id="2995310"/>
    <lineage>
        <taxon>Bacteria</taxon>
        <taxon>Pseudomonadati</taxon>
        <taxon>Myxococcota</taxon>
        <taxon>Myxococcia</taxon>
        <taxon>Myxococcales</taxon>
        <taxon>Cystobacterineae</taxon>
        <taxon>Archangiaceae</taxon>
        <taxon>Archangium</taxon>
    </lineage>
</organism>
<feature type="compositionally biased region" description="Basic and acidic residues" evidence="1">
    <location>
        <begin position="211"/>
        <end position="230"/>
    </location>
</feature>
<dbReference type="Proteomes" id="UP001207654">
    <property type="component" value="Unassembled WGS sequence"/>
</dbReference>
<accession>A0ABT4A0T1</accession>
<name>A0ABT4A0T1_9BACT</name>
<evidence type="ECO:0008006" key="4">
    <source>
        <dbReference type="Google" id="ProtNLM"/>
    </source>
</evidence>
<proteinExistence type="predicted"/>
<comment type="caution">
    <text evidence="2">The sequence shown here is derived from an EMBL/GenBank/DDBJ whole genome shotgun (WGS) entry which is preliminary data.</text>
</comment>
<evidence type="ECO:0000256" key="1">
    <source>
        <dbReference type="SAM" id="MobiDB-lite"/>
    </source>
</evidence>
<sequence length="257" mass="27839">MYTLKNADDATKSCGQLKGEALGVWKYVEDPLGTPKNVLVIRPQGTASRFAYTYEYMATDAKGNPVKKLKEITRVDLDALEEEREGQALEVMKAANTGPASLDMEANSEGLCTAKDFSRPATVNAAEARHHETNALLAPAETITYTYSNVQVYSAASAPGTQLTGTFTYSDGPGCTVEYEVNAIWPQVLCNADAEDSAEKCGEGSGINPDFDVRCDESQPDTMRDDDHNGFQDVDDDGNKLVWKGACVPSKKVPSFK</sequence>
<feature type="region of interest" description="Disordered" evidence="1">
    <location>
        <begin position="209"/>
        <end position="236"/>
    </location>
</feature>
<evidence type="ECO:0000313" key="3">
    <source>
        <dbReference type="Proteomes" id="UP001207654"/>
    </source>
</evidence>